<proteinExistence type="inferred from homology"/>
<dbReference type="Proteomes" id="UP001172728">
    <property type="component" value="Unassembled WGS sequence"/>
</dbReference>
<dbReference type="EMBL" id="JAUHPW010000001">
    <property type="protein sequence ID" value="MDN4474359.1"/>
    <property type="molecule type" value="Genomic_DNA"/>
</dbReference>
<name>A0ABT8G5F2_9MICO</name>
<evidence type="ECO:0000313" key="8">
    <source>
        <dbReference type="EMBL" id="MDN4474359.1"/>
    </source>
</evidence>
<protein>
    <submittedName>
        <fullName evidence="8">GtrA family protein</fullName>
    </submittedName>
</protein>
<evidence type="ECO:0000256" key="6">
    <source>
        <dbReference type="SAM" id="Phobius"/>
    </source>
</evidence>
<evidence type="ECO:0000256" key="1">
    <source>
        <dbReference type="ARBA" id="ARBA00004141"/>
    </source>
</evidence>
<organism evidence="8 9">
    <name type="scientific">Demequina litoralis</name>
    <dbReference type="NCBI Taxonomy" id="3051660"/>
    <lineage>
        <taxon>Bacteria</taxon>
        <taxon>Bacillati</taxon>
        <taxon>Actinomycetota</taxon>
        <taxon>Actinomycetes</taxon>
        <taxon>Micrococcales</taxon>
        <taxon>Demequinaceae</taxon>
        <taxon>Demequina</taxon>
    </lineage>
</organism>
<dbReference type="InterPro" id="IPR007267">
    <property type="entry name" value="GtrA_DPMS_TM"/>
</dbReference>
<gene>
    <name evidence="8" type="ORF">QQX09_00665</name>
</gene>
<keyword evidence="3 6" id="KW-0812">Transmembrane</keyword>
<evidence type="ECO:0000313" key="9">
    <source>
        <dbReference type="Proteomes" id="UP001172728"/>
    </source>
</evidence>
<keyword evidence="4 6" id="KW-1133">Transmembrane helix</keyword>
<reference evidence="8" key="1">
    <citation type="submission" date="2023-06" db="EMBL/GenBank/DDBJ databases">
        <title>Sysu t00192.</title>
        <authorList>
            <person name="Gao L."/>
            <person name="Fang B.-Z."/>
            <person name="Li W.-J."/>
        </authorList>
    </citation>
    <scope>NUCLEOTIDE SEQUENCE</scope>
    <source>
        <strain evidence="8">SYSU T00192</strain>
    </source>
</reference>
<feature type="transmembrane region" description="Helical" evidence="6">
    <location>
        <begin position="24"/>
        <end position="48"/>
    </location>
</feature>
<feature type="domain" description="GtrA/DPMS transmembrane" evidence="7">
    <location>
        <begin position="27"/>
        <end position="140"/>
    </location>
</feature>
<comment type="similarity">
    <text evidence="2">Belongs to the GtrA family.</text>
</comment>
<feature type="transmembrane region" description="Helical" evidence="6">
    <location>
        <begin position="54"/>
        <end position="75"/>
    </location>
</feature>
<keyword evidence="5 6" id="KW-0472">Membrane</keyword>
<sequence>MNAVTATPTPSARLLALADRYRRFLLYVAIGGGALAVDVGIYALLAVGAGMHPVLANTTSTFVAMIVSFAANSLLNFKVKDRIVARFLSFTLVTGAGYVVSTLMLAVLVDGLHVDALLAKGATLPVVVILQYTLNKKLTFATPEEGTAS</sequence>
<keyword evidence="9" id="KW-1185">Reference proteome</keyword>
<dbReference type="Pfam" id="PF04138">
    <property type="entry name" value="GtrA_DPMS_TM"/>
    <property type="match status" value="1"/>
</dbReference>
<comment type="caution">
    <text evidence="8">The sequence shown here is derived from an EMBL/GenBank/DDBJ whole genome shotgun (WGS) entry which is preliminary data.</text>
</comment>
<dbReference type="PANTHER" id="PTHR38459">
    <property type="entry name" value="PROPHAGE BACTOPRENOL-LINKED GLUCOSE TRANSLOCASE HOMOLOG"/>
    <property type="match status" value="1"/>
</dbReference>
<comment type="subcellular location">
    <subcellularLocation>
        <location evidence="1">Membrane</location>
        <topology evidence="1">Multi-pass membrane protein</topology>
    </subcellularLocation>
</comment>
<dbReference type="RefSeq" id="WP_301130782.1">
    <property type="nucleotide sequence ID" value="NZ_JAUHPW010000001.1"/>
</dbReference>
<dbReference type="InterPro" id="IPR051401">
    <property type="entry name" value="GtrA_CellWall_Glycosyl"/>
</dbReference>
<dbReference type="PANTHER" id="PTHR38459:SF1">
    <property type="entry name" value="PROPHAGE BACTOPRENOL-LINKED GLUCOSE TRANSLOCASE HOMOLOG"/>
    <property type="match status" value="1"/>
</dbReference>
<evidence type="ECO:0000256" key="4">
    <source>
        <dbReference type="ARBA" id="ARBA00022989"/>
    </source>
</evidence>
<accession>A0ABT8G5F2</accession>
<evidence type="ECO:0000256" key="2">
    <source>
        <dbReference type="ARBA" id="ARBA00009399"/>
    </source>
</evidence>
<feature type="transmembrane region" description="Helical" evidence="6">
    <location>
        <begin position="87"/>
        <end position="108"/>
    </location>
</feature>
<evidence type="ECO:0000256" key="3">
    <source>
        <dbReference type="ARBA" id="ARBA00022692"/>
    </source>
</evidence>
<evidence type="ECO:0000259" key="7">
    <source>
        <dbReference type="Pfam" id="PF04138"/>
    </source>
</evidence>
<evidence type="ECO:0000256" key="5">
    <source>
        <dbReference type="ARBA" id="ARBA00023136"/>
    </source>
</evidence>